<gene>
    <name evidence="1" type="ORF">CRE_11452</name>
</gene>
<organism evidence="2">
    <name type="scientific">Caenorhabditis remanei</name>
    <name type="common">Caenorhabditis vulgaris</name>
    <dbReference type="NCBI Taxonomy" id="31234"/>
    <lineage>
        <taxon>Eukaryota</taxon>
        <taxon>Metazoa</taxon>
        <taxon>Ecdysozoa</taxon>
        <taxon>Nematoda</taxon>
        <taxon>Chromadorea</taxon>
        <taxon>Rhabditida</taxon>
        <taxon>Rhabditina</taxon>
        <taxon>Rhabditomorpha</taxon>
        <taxon>Rhabditoidea</taxon>
        <taxon>Rhabditidae</taxon>
        <taxon>Peloderinae</taxon>
        <taxon>Caenorhabditis</taxon>
    </lineage>
</organism>
<keyword evidence="2" id="KW-1185">Reference proteome</keyword>
<evidence type="ECO:0000313" key="2">
    <source>
        <dbReference type="Proteomes" id="UP000008281"/>
    </source>
</evidence>
<protein>
    <recommendedName>
        <fullName evidence="3">DUF38 domain-containing protein</fullName>
    </recommendedName>
</protein>
<accession>E3NBD9</accession>
<name>E3NBD9_CAERE</name>
<sequence>MLNRIENFIEIIEFIESEQCQSAKMLYIDSPKPTSKFPLDALFNCPRFSLKLGGRPADGLKSNFLKRLMKYGEDQKCVLYISEFRGAPNRIMKYFDEPEAFKLSVASSLPHSRNQRIL</sequence>
<dbReference type="HOGENOM" id="CLU_2075324_0_0_1"/>
<dbReference type="AlphaFoldDB" id="E3NBD9"/>
<dbReference type="Proteomes" id="UP000008281">
    <property type="component" value="Unassembled WGS sequence"/>
</dbReference>
<evidence type="ECO:0008006" key="3">
    <source>
        <dbReference type="Google" id="ProtNLM"/>
    </source>
</evidence>
<evidence type="ECO:0000313" key="1">
    <source>
        <dbReference type="EMBL" id="EFO91925.1"/>
    </source>
</evidence>
<proteinExistence type="predicted"/>
<dbReference type="InParanoid" id="E3NBD9"/>
<dbReference type="EMBL" id="DS268585">
    <property type="protein sequence ID" value="EFO91925.1"/>
    <property type="molecule type" value="Genomic_DNA"/>
</dbReference>
<reference evidence="1" key="1">
    <citation type="submission" date="2007-07" db="EMBL/GenBank/DDBJ databases">
        <title>PCAP assembly of the Caenorhabditis remanei genome.</title>
        <authorList>
            <consortium name="The Caenorhabditis remanei Sequencing Consortium"/>
            <person name="Wilson R.K."/>
        </authorList>
    </citation>
    <scope>NUCLEOTIDE SEQUENCE [LARGE SCALE GENOMIC DNA]</scope>
    <source>
        <strain evidence="1">PB4641</strain>
    </source>
</reference>